<dbReference type="NCBIfam" id="TIGR00125">
    <property type="entry name" value="cyt_tran_rel"/>
    <property type="match status" value="2"/>
</dbReference>
<evidence type="ECO:0000256" key="5">
    <source>
        <dbReference type="ARBA" id="ARBA00022695"/>
    </source>
</evidence>
<comment type="similarity">
    <text evidence="2">Belongs to the cytidylyltransferase family.</text>
</comment>
<dbReference type="Gene3D" id="3.40.50.620">
    <property type="entry name" value="HUPs"/>
    <property type="match status" value="2"/>
</dbReference>
<feature type="domain" description="Cytidyltransferase-like" evidence="13">
    <location>
        <begin position="252"/>
        <end position="344"/>
    </location>
</feature>
<keyword evidence="3" id="KW-0444">Lipid biosynthesis</keyword>
<evidence type="ECO:0000256" key="8">
    <source>
        <dbReference type="ARBA" id="ARBA00023264"/>
    </source>
</evidence>
<dbReference type="CDD" id="cd02174">
    <property type="entry name" value="CCT"/>
    <property type="match status" value="1"/>
</dbReference>
<comment type="pathway">
    <text evidence="1">Lipid metabolism.</text>
</comment>
<dbReference type="SUPFAM" id="SSF52374">
    <property type="entry name" value="Nucleotidylyl transferase"/>
    <property type="match status" value="2"/>
</dbReference>
<evidence type="ECO:0000256" key="6">
    <source>
        <dbReference type="ARBA" id="ARBA00023098"/>
    </source>
</evidence>
<keyword evidence="6" id="KW-0443">Lipid metabolism</keyword>
<evidence type="ECO:0000256" key="1">
    <source>
        <dbReference type="ARBA" id="ARBA00005189"/>
    </source>
</evidence>
<dbReference type="GO" id="GO:0006646">
    <property type="term" value="P:phosphatidylethanolamine biosynthetic process"/>
    <property type="evidence" value="ECO:0007669"/>
    <property type="project" value="InterPro"/>
</dbReference>
<evidence type="ECO:0000256" key="9">
    <source>
        <dbReference type="ARBA" id="ARBA00024191"/>
    </source>
</evidence>
<reference evidence="14" key="1">
    <citation type="submission" date="2024-06" db="EMBL/GenBank/DDBJ databases">
        <authorList>
            <person name="Liu X."/>
            <person name="Lenzi L."/>
            <person name="Haldenby T S."/>
            <person name="Uol C."/>
        </authorList>
    </citation>
    <scope>NUCLEOTIDE SEQUENCE</scope>
</reference>
<dbReference type="PANTHER" id="PTHR45780:SF2">
    <property type="entry name" value="ETHANOLAMINE-PHOSPHATE CYTIDYLYLTRANSFERASE"/>
    <property type="match status" value="1"/>
</dbReference>
<keyword evidence="7" id="KW-0594">Phospholipid biosynthesis</keyword>
<dbReference type="InterPro" id="IPR041723">
    <property type="entry name" value="CCT"/>
</dbReference>
<evidence type="ECO:0000256" key="3">
    <source>
        <dbReference type="ARBA" id="ARBA00022516"/>
    </source>
</evidence>
<dbReference type="InterPro" id="IPR044608">
    <property type="entry name" value="Ect1/PCYT2"/>
</dbReference>
<evidence type="ECO:0000256" key="7">
    <source>
        <dbReference type="ARBA" id="ARBA00023209"/>
    </source>
</evidence>
<dbReference type="InterPro" id="IPR004821">
    <property type="entry name" value="Cyt_trans-like"/>
</dbReference>
<accession>A0AAV2TY35</accession>
<evidence type="ECO:0000313" key="14">
    <source>
        <dbReference type="EMBL" id="CAL5142282.1"/>
    </source>
</evidence>
<evidence type="ECO:0000256" key="10">
    <source>
        <dbReference type="ARBA" id="ARBA00024221"/>
    </source>
</evidence>
<dbReference type="Proteomes" id="UP001497525">
    <property type="component" value="Unassembled WGS sequence"/>
</dbReference>
<proteinExistence type="inferred from homology"/>
<feature type="region of interest" description="Disordered" evidence="12">
    <location>
        <begin position="183"/>
        <end position="219"/>
    </location>
</feature>
<dbReference type="GO" id="GO:0005737">
    <property type="term" value="C:cytoplasm"/>
    <property type="evidence" value="ECO:0007669"/>
    <property type="project" value="TreeGrafter"/>
</dbReference>
<dbReference type="PANTHER" id="PTHR45780">
    <property type="entry name" value="ETHANOLAMINE-PHOSPHATE CYTIDYLYLTRANSFERASE"/>
    <property type="match status" value="1"/>
</dbReference>
<dbReference type="InterPro" id="IPR014729">
    <property type="entry name" value="Rossmann-like_a/b/a_fold"/>
</dbReference>
<keyword evidence="5" id="KW-0548">Nucleotidyltransferase</keyword>
<comment type="caution">
    <text evidence="14">The sequence shown here is derived from an EMBL/GenBank/DDBJ whole genome shotgun (WGS) entry which is preliminary data.</text>
</comment>
<comment type="pathway">
    <text evidence="9">Phospholipid metabolism; phosphatidylethanolamine biosynthesis; phosphatidylethanolamine from ethanolamine: step 2/3.</text>
</comment>
<name>A0AAV2TY35_CALDB</name>
<evidence type="ECO:0000256" key="4">
    <source>
        <dbReference type="ARBA" id="ARBA00022679"/>
    </source>
</evidence>
<evidence type="ECO:0000256" key="2">
    <source>
        <dbReference type="ARBA" id="ARBA00010101"/>
    </source>
</evidence>
<evidence type="ECO:0000256" key="11">
    <source>
        <dbReference type="ARBA" id="ARBA00031473"/>
    </source>
</evidence>
<keyword evidence="8" id="KW-1208">Phospholipid metabolism</keyword>
<feature type="domain" description="Cytidyltransferase-like" evidence="13">
    <location>
        <begin position="18"/>
        <end position="140"/>
    </location>
</feature>
<gene>
    <name evidence="14" type="ORF">CDAUBV1_LOCUS17528</name>
</gene>
<evidence type="ECO:0000256" key="12">
    <source>
        <dbReference type="SAM" id="MobiDB-lite"/>
    </source>
</evidence>
<dbReference type="EC" id="2.7.7.14" evidence="10"/>
<dbReference type="AlphaFoldDB" id="A0AAV2TY35"/>
<dbReference type="Pfam" id="PF01467">
    <property type="entry name" value="CTP_transf_like"/>
    <property type="match status" value="2"/>
</dbReference>
<protein>
    <recommendedName>
        <fullName evidence="10">ethanolamine-phosphate cytidylyltransferase</fullName>
        <ecNumber evidence="10">2.7.7.14</ecNumber>
    </recommendedName>
    <alternativeName>
        <fullName evidence="11">CTP:phosphoethanolamine cytidylyltransferase</fullName>
    </alternativeName>
</protein>
<dbReference type="EMBL" id="CAXLJL010001000">
    <property type="protein sequence ID" value="CAL5142282.1"/>
    <property type="molecule type" value="Genomic_DNA"/>
</dbReference>
<organism evidence="14 15">
    <name type="scientific">Calicophoron daubneyi</name>
    <name type="common">Rumen fluke</name>
    <name type="synonym">Paramphistomum daubneyi</name>
    <dbReference type="NCBI Taxonomy" id="300641"/>
    <lineage>
        <taxon>Eukaryota</taxon>
        <taxon>Metazoa</taxon>
        <taxon>Spiralia</taxon>
        <taxon>Lophotrochozoa</taxon>
        <taxon>Platyhelminthes</taxon>
        <taxon>Trematoda</taxon>
        <taxon>Digenea</taxon>
        <taxon>Plagiorchiida</taxon>
        <taxon>Pronocephalata</taxon>
        <taxon>Paramphistomoidea</taxon>
        <taxon>Paramphistomidae</taxon>
        <taxon>Calicophoron</taxon>
    </lineage>
</organism>
<keyword evidence="4" id="KW-0808">Transferase</keyword>
<dbReference type="GO" id="GO:0004306">
    <property type="term" value="F:ethanolamine-phosphate cytidylyltransferase activity"/>
    <property type="evidence" value="ECO:0007669"/>
    <property type="project" value="UniProtKB-EC"/>
</dbReference>
<evidence type="ECO:0000259" key="13">
    <source>
        <dbReference type="Pfam" id="PF01467"/>
    </source>
</evidence>
<dbReference type="CDD" id="cd02173">
    <property type="entry name" value="ECT"/>
    <property type="match status" value="1"/>
</dbReference>
<evidence type="ECO:0000313" key="15">
    <source>
        <dbReference type="Proteomes" id="UP001497525"/>
    </source>
</evidence>
<sequence>MESEDKRGVQKKPIRVWVDGCFDLFHFGHANAFRQARSLGDKLIVGVHNDREITEHKGPPVFNEQERYRLVRAVKWVDEVIEGAPYVTYLDTLDKYDCDFAAHGDDIVTTATGVNTYQLVKDAGRYKEFRRTEGISTTELLSRILKRLKQLRDQRHGDEDHALRRSHSVDSVVSTGVDLLRSSKNCGTKRHSPTNSGDSDTDHSHSTTPSGPNWSTGGMSYMPNTLRITQFCLSQHSLDGFREPTPDDIVVYAPGAYDLFHIGHLSFFEKCMELGTYLLIGLHSDRNANFESRRMGCIMTLQERLLSVLACRYVHNVIIDAPYKIPASLLDNFKVNYVVVGMDTKLIPTLDGEDPMLIPKQRNIFRRLDSGSTVTTASVISRILKNRLLYEKRNRSKEAKESKEIYASLKDSPSCVELAVNQ</sequence>